<evidence type="ECO:0000256" key="4">
    <source>
        <dbReference type="ARBA" id="ARBA00022692"/>
    </source>
</evidence>
<dbReference type="EMBL" id="JAQGDS010000008">
    <property type="protein sequence ID" value="KAJ6258319.1"/>
    <property type="molecule type" value="Genomic_DNA"/>
</dbReference>
<feature type="transmembrane region" description="Helical" evidence="8">
    <location>
        <begin position="573"/>
        <end position="598"/>
    </location>
</feature>
<feature type="compositionally biased region" description="Basic and acidic residues" evidence="7">
    <location>
        <begin position="12"/>
        <end position="29"/>
    </location>
</feature>
<protein>
    <recommendedName>
        <fullName evidence="11">Oligopeptide transporter</fullName>
    </recommendedName>
</protein>
<comment type="caution">
    <text evidence="9">The sequence shown here is derived from an EMBL/GenBank/DDBJ whole genome shotgun (WGS) entry which is preliminary data.</text>
</comment>
<feature type="transmembrane region" description="Helical" evidence="8">
    <location>
        <begin position="384"/>
        <end position="403"/>
    </location>
</feature>
<evidence type="ECO:0000256" key="5">
    <source>
        <dbReference type="ARBA" id="ARBA00022989"/>
    </source>
</evidence>
<evidence type="ECO:0000256" key="2">
    <source>
        <dbReference type="ARBA" id="ARBA00008807"/>
    </source>
</evidence>
<keyword evidence="3" id="KW-0813">Transport</keyword>
<keyword evidence="5 8" id="KW-1133">Transmembrane helix</keyword>
<keyword evidence="10" id="KW-1185">Reference proteome</keyword>
<feature type="transmembrane region" description="Helical" evidence="8">
    <location>
        <begin position="152"/>
        <end position="176"/>
    </location>
</feature>
<comment type="subcellular location">
    <subcellularLocation>
        <location evidence="1">Membrane</location>
        <topology evidence="1">Multi-pass membrane protein</topology>
    </subcellularLocation>
</comment>
<organism evidence="9 10">
    <name type="scientific">Drechslerella dactyloides</name>
    <name type="common">Nematode-trapping fungus</name>
    <name type="synonym">Arthrobotrys dactyloides</name>
    <dbReference type="NCBI Taxonomy" id="74499"/>
    <lineage>
        <taxon>Eukaryota</taxon>
        <taxon>Fungi</taxon>
        <taxon>Dikarya</taxon>
        <taxon>Ascomycota</taxon>
        <taxon>Pezizomycotina</taxon>
        <taxon>Orbiliomycetes</taxon>
        <taxon>Orbiliales</taxon>
        <taxon>Orbiliaceae</taxon>
        <taxon>Drechslerella</taxon>
    </lineage>
</organism>
<feature type="transmembrane region" description="Helical" evidence="8">
    <location>
        <begin position="454"/>
        <end position="474"/>
    </location>
</feature>
<feature type="transmembrane region" description="Helical" evidence="8">
    <location>
        <begin position="315"/>
        <end position="342"/>
    </location>
</feature>
<dbReference type="PANTHER" id="PTHR31645:SF3">
    <property type="entry name" value="OLIGOPEPTIDE TRANSPORTER"/>
    <property type="match status" value="1"/>
</dbReference>
<dbReference type="NCBIfam" id="TIGR00728">
    <property type="entry name" value="OPT_sfam"/>
    <property type="match status" value="1"/>
</dbReference>
<dbReference type="PANTHER" id="PTHR31645">
    <property type="entry name" value="OLIGOPEPTIDE TRANSPORTER YGL114W-RELATED"/>
    <property type="match status" value="1"/>
</dbReference>
<evidence type="ECO:0000256" key="6">
    <source>
        <dbReference type="ARBA" id="ARBA00023136"/>
    </source>
</evidence>
<dbReference type="Pfam" id="PF03169">
    <property type="entry name" value="OPT"/>
    <property type="match status" value="1"/>
</dbReference>
<comment type="similarity">
    <text evidence="2">Belongs to the oligopeptide OPT transporter family.</text>
</comment>
<feature type="transmembrane region" description="Helical" evidence="8">
    <location>
        <begin position="84"/>
        <end position="106"/>
    </location>
</feature>
<keyword evidence="6 8" id="KW-0472">Membrane</keyword>
<feature type="transmembrane region" description="Helical" evidence="8">
    <location>
        <begin position="636"/>
        <end position="654"/>
    </location>
</feature>
<dbReference type="InterPro" id="IPR004813">
    <property type="entry name" value="OPT"/>
</dbReference>
<gene>
    <name evidence="9" type="ORF">Dda_6359</name>
</gene>
<feature type="transmembrane region" description="Helical" evidence="8">
    <location>
        <begin position="480"/>
        <end position="498"/>
    </location>
</feature>
<accession>A0AAD6IUM3</accession>
<evidence type="ECO:0008006" key="11">
    <source>
        <dbReference type="Google" id="ProtNLM"/>
    </source>
</evidence>
<evidence type="ECO:0000256" key="3">
    <source>
        <dbReference type="ARBA" id="ARBA00022448"/>
    </source>
</evidence>
<evidence type="ECO:0000313" key="10">
    <source>
        <dbReference type="Proteomes" id="UP001221413"/>
    </source>
</evidence>
<feature type="transmembrane region" description="Helical" evidence="8">
    <location>
        <begin position="112"/>
        <end position="131"/>
    </location>
</feature>
<sequence length="756" mass="80868">MGAGDALTTTADMEKNAQDAVEHMPGEPREHAEIQIDEKKGHHAAPAYSVEIESEKESSDEVEVLDPFKPFPLDLSQPDEGNILTIRAVLLGCALGALVNASNLYLGLKTGWLFGANLFGALLGFAILKSLSRSPLRIPGLTDHFGPMENNIVQTAAAAAGGMGIIFVGGIPALYHLNLMSPNPKDDFGRLVAITFCASIFGISFSVPLRRFFIIDVARELNLIFPTATATAVSIRAMHSTAGDAYAQAKKKIRALGITFAGAFGLRFISQYCLGIMWDWHVMWWIYAIAKTSGVPAPGAIQAESWGWFIEFTPAFIGSGLLVGLNSAFSMFFGGVFAWGIVGPLLVKYGSAFGSAVNEEEIPGLMNYKSMNVKDLDAVSPRYWLLWPGVFAMILVSMAELAFNYKVIGAGFVAAYKNGAAFARKIRNRGQPQVDSDKDSADEDIFASHEQVPVWMWGTLALITSVLICVILGTLYHTPASVSIIAIIFAFIFSFLAIQCTGASDTTPVSTVAKASQLVTGGVTKGMGINLKAAQTINLMSGCVAGAAASQSTDLINDFKVGYLLRTPPRKQWFAQIFGSIVAVFMAPGMFILFATAYPCILQPGAKNCAFGAPSIAAWRAVTEAVTSPRFPVPQGSAIFSLVYGIICVLISLARHVLHLKNKEHIAVWLPNTMIFSLALTLPYTQYGTAMIIGAGVAGVWQAKWPKHWEMYGTSVASGLIAGEGIGGVVNALFEVLKIGGGHYGTGFGCPEHACE</sequence>
<dbReference type="GO" id="GO:0000329">
    <property type="term" value="C:fungal-type vacuole membrane"/>
    <property type="evidence" value="ECO:0007669"/>
    <property type="project" value="TreeGrafter"/>
</dbReference>
<evidence type="ECO:0000256" key="8">
    <source>
        <dbReference type="SAM" id="Phobius"/>
    </source>
</evidence>
<dbReference type="InterPro" id="IPR045035">
    <property type="entry name" value="YSL-like"/>
</dbReference>
<feature type="transmembrane region" description="Helical" evidence="8">
    <location>
        <begin position="255"/>
        <end position="278"/>
    </location>
</feature>
<evidence type="ECO:0000256" key="7">
    <source>
        <dbReference type="SAM" id="MobiDB-lite"/>
    </source>
</evidence>
<dbReference type="Proteomes" id="UP001221413">
    <property type="component" value="Unassembled WGS sequence"/>
</dbReference>
<feature type="region of interest" description="Disordered" evidence="7">
    <location>
        <begin position="1"/>
        <end position="29"/>
    </location>
</feature>
<dbReference type="GO" id="GO:0035673">
    <property type="term" value="F:oligopeptide transmembrane transporter activity"/>
    <property type="evidence" value="ECO:0007669"/>
    <property type="project" value="InterPro"/>
</dbReference>
<evidence type="ECO:0000313" key="9">
    <source>
        <dbReference type="EMBL" id="KAJ6258319.1"/>
    </source>
</evidence>
<name>A0AAD6IUM3_DREDA</name>
<evidence type="ECO:0000256" key="1">
    <source>
        <dbReference type="ARBA" id="ARBA00004141"/>
    </source>
</evidence>
<feature type="transmembrane region" description="Helical" evidence="8">
    <location>
        <begin position="188"/>
        <end position="209"/>
    </location>
</feature>
<keyword evidence="4 8" id="KW-0812">Transmembrane</keyword>
<reference evidence="9" key="1">
    <citation type="submission" date="2023-01" db="EMBL/GenBank/DDBJ databases">
        <title>The chitinases involved in constricting ring structure development in the nematode-trapping fungus Drechslerella dactyloides.</title>
        <authorList>
            <person name="Wang R."/>
            <person name="Zhang L."/>
            <person name="Tang P."/>
            <person name="Li S."/>
            <person name="Liang L."/>
        </authorList>
    </citation>
    <scope>NUCLEOTIDE SEQUENCE</scope>
    <source>
        <strain evidence="9">YMF1.00031</strain>
    </source>
</reference>
<dbReference type="AlphaFoldDB" id="A0AAD6IUM3"/>
<proteinExistence type="inferred from homology"/>